<dbReference type="SMART" id="SM00382">
    <property type="entry name" value="AAA"/>
    <property type="match status" value="1"/>
</dbReference>
<evidence type="ECO:0000259" key="8">
    <source>
        <dbReference type="SMART" id="SM00382"/>
    </source>
</evidence>
<dbReference type="GO" id="GO:0003677">
    <property type="term" value="F:DNA binding"/>
    <property type="evidence" value="ECO:0007669"/>
    <property type="project" value="UniProtKB-KW"/>
</dbReference>
<dbReference type="InterPro" id="IPR002789">
    <property type="entry name" value="HerA_central"/>
</dbReference>
<feature type="compositionally biased region" description="Pro residues" evidence="7">
    <location>
        <begin position="600"/>
        <end position="613"/>
    </location>
</feature>
<keyword evidence="6" id="KW-0413">Isomerase</keyword>
<evidence type="ECO:0000313" key="10">
    <source>
        <dbReference type="Proteomes" id="UP000046176"/>
    </source>
</evidence>
<sequence length="628" mass="67917">MTRINPINPERYIGTITQVTASYVHVNLPQAAAVPERRGLSLGAVGDFVFVDCERFQILGRIVETKIPDAERLTVEPSLGKSAVTNPIGKIQLLAAVEQRSNKLRRGLPDFPRIGDGVYLAEPSQLATLIRNAVANEDELTLSIGRIDAADGVDVCLPPEKIFGRHCGVFGATGGGKSWTVATLVQQLKRAGGRAIVLDPTGEFADMGNVDEVFVFDAPVGAARRVHFPYRQITEDDLFSLFRPSGQSQGPRLREAIKSLKLVAASAAAPPGVFVNNGLVEKAGRPRAPYFNALHVHAAQLHDPACDFDITNLAEQVKNECVWASSQGNAAAFGNTDQNSLGYCESLIARINTLLGSRELECIFKTNGTSLVTELRAFLADDSRDIAVISFKDVRFEHNTREILLNVIGRFLLAEARAGAFRTSPLVVFLDEAHQFLGRSVGDEHSTVKLDSFGLIAKEGRKYGLTCVLATQRPRDIPQDVMSQLGTLFVHRLTNDQDRETVERACGDLDRGAAQFVPMLAPGEAVVIGPDIPAPVPLFIHPPEYPPDSKGPEFQSFWRGRRERAAAAAAVPEVPVPPIPAPPIPAPSIPAPPIPIPPPAQAVVIPPPPPIQPTNPQFADDLDDEVPF</sequence>
<dbReference type="Gene3D" id="3.40.50.300">
    <property type="entry name" value="P-loop containing nucleotide triphosphate hydrolases"/>
    <property type="match status" value="2"/>
</dbReference>
<dbReference type="GO" id="GO:0004386">
    <property type="term" value="F:helicase activity"/>
    <property type="evidence" value="ECO:0007669"/>
    <property type="project" value="UniProtKB-KW"/>
</dbReference>
<evidence type="ECO:0000256" key="5">
    <source>
        <dbReference type="ARBA" id="ARBA00023125"/>
    </source>
</evidence>
<evidence type="ECO:0000256" key="2">
    <source>
        <dbReference type="ARBA" id="ARBA00022801"/>
    </source>
</evidence>
<feature type="region of interest" description="Disordered" evidence="7">
    <location>
        <begin position="600"/>
        <end position="628"/>
    </location>
</feature>
<evidence type="ECO:0000256" key="4">
    <source>
        <dbReference type="ARBA" id="ARBA00022840"/>
    </source>
</evidence>
<keyword evidence="3 9" id="KW-0347">Helicase</keyword>
<evidence type="ECO:0000256" key="3">
    <source>
        <dbReference type="ARBA" id="ARBA00022806"/>
    </source>
</evidence>
<dbReference type="PANTHER" id="PTHR42957">
    <property type="entry name" value="HELICASE MJ1565-RELATED"/>
    <property type="match status" value="1"/>
</dbReference>
<keyword evidence="5" id="KW-0238">DNA-binding</keyword>
<keyword evidence="2" id="KW-0378">Hydrolase</keyword>
<dbReference type="InterPro" id="IPR027417">
    <property type="entry name" value="P-loop_NTPase"/>
</dbReference>
<evidence type="ECO:0000256" key="7">
    <source>
        <dbReference type="SAM" id="MobiDB-lite"/>
    </source>
</evidence>
<dbReference type="PANTHER" id="PTHR42957:SF1">
    <property type="entry name" value="HELICASE MJ1565-RELATED"/>
    <property type="match status" value="1"/>
</dbReference>
<keyword evidence="4" id="KW-0067">ATP-binding</keyword>
<evidence type="ECO:0000256" key="6">
    <source>
        <dbReference type="ARBA" id="ARBA00023235"/>
    </source>
</evidence>
<dbReference type="Pfam" id="PF01935">
    <property type="entry name" value="DUF87"/>
    <property type="match status" value="1"/>
</dbReference>
<dbReference type="InterPro" id="IPR003593">
    <property type="entry name" value="AAA+_ATPase"/>
</dbReference>
<feature type="domain" description="AAA+ ATPase" evidence="8">
    <location>
        <begin position="163"/>
        <end position="503"/>
    </location>
</feature>
<dbReference type="Proteomes" id="UP000046176">
    <property type="component" value="Unassembled WGS sequence"/>
</dbReference>
<dbReference type="GO" id="GO:0016787">
    <property type="term" value="F:hydrolase activity"/>
    <property type="evidence" value="ECO:0007669"/>
    <property type="project" value="UniProtKB-KW"/>
</dbReference>
<dbReference type="RefSeq" id="WP_172745701.1">
    <property type="nucleotide sequence ID" value="NZ_CCRH01000036.1"/>
</dbReference>
<dbReference type="InterPro" id="IPR008571">
    <property type="entry name" value="HerA-like"/>
</dbReference>
<dbReference type="EMBL" id="CCRH01000036">
    <property type="protein sequence ID" value="CDZ41570.1"/>
    <property type="molecule type" value="Genomic_DNA"/>
</dbReference>
<name>A0A0T7G2V0_NEOGA</name>
<dbReference type="AlphaFoldDB" id="A0A0T7G2V0"/>
<dbReference type="SUPFAM" id="SSF52540">
    <property type="entry name" value="P-loop containing nucleoside triphosphate hydrolases"/>
    <property type="match status" value="1"/>
</dbReference>
<protein>
    <submittedName>
        <fullName evidence="9">Putative HerA helicase</fullName>
    </submittedName>
</protein>
<reference evidence="9 10" key="1">
    <citation type="submission" date="2014-08" db="EMBL/GenBank/DDBJ databases">
        <authorList>
            <person name="Chen Y.-H."/>
        </authorList>
    </citation>
    <scope>NUCLEOTIDE SEQUENCE [LARGE SCALE GENOMIC DNA]</scope>
</reference>
<proteinExistence type="predicted"/>
<evidence type="ECO:0000256" key="1">
    <source>
        <dbReference type="ARBA" id="ARBA00022741"/>
    </source>
</evidence>
<organism evidence="9 10">
    <name type="scientific">Neorhizobium galegae bv. officinalis</name>
    <dbReference type="NCBI Taxonomy" id="323656"/>
    <lineage>
        <taxon>Bacteria</taxon>
        <taxon>Pseudomonadati</taxon>
        <taxon>Pseudomonadota</taxon>
        <taxon>Alphaproteobacteria</taxon>
        <taxon>Hyphomicrobiales</taxon>
        <taxon>Rhizobiaceae</taxon>
        <taxon>Rhizobium/Agrobacterium group</taxon>
        <taxon>Neorhizobium</taxon>
    </lineage>
</organism>
<keyword evidence="1" id="KW-0547">Nucleotide-binding</keyword>
<evidence type="ECO:0000313" key="9">
    <source>
        <dbReference type="EMBL" id="CDZ41570.1"/>
    </source>
</evidence>
<dbReference type="InterPro" id="IPR033186">
    <property type="entry name" value="HerA_C"/>
</dbReference>
<dbReference type="Pfam" id="PF05872">
    <property type="entry name" value="HerA_C"/>
    <property type="match status" value="1"/>
</dbReference>
<accession>A0A0T7G2V0</accession>
<gene>
    <name evidence="9" type="ORF">NGAL_HAMBI1145_59600</name>
</gene>
<dbReference type="GO" id="GO:0005524">
    <property type="term" value="F:ATP binding"/>
    <property type="evidence" value="ECO:0007669"/>
    <property type="project" value="UniProtKB-KW"/>
</dbReference>